<accession>A0A0C3C3X1</accession>
<dbReference type="InterPro" id="IPR051678">
    <property type="entry name" value="AGP_Transferase"/>
</dbReference>
<sequence>MVASASSTCSCNDRRTQFTSDAVNWDVLSSLACKLLKADSSHWGDQVAGGYNLVRFLHLHDSQNTTLVARVPLRSESSMDAEHDTMISKRIESEVATMEYVESHTNIPVPHVYHHSAHAKGEVGSPYILMSKVEGVPLVSVWDDMEDEKRRIILRQVVDILLELWSQRFDKPGPLFKRAGGGEGKDAWCIEPVLISPHDMDLRHGILPASYSNAAHYWLAYSNAKIDDLCNSNFGYQDKIYRYSQAWFTRSLIPSLFDPSLDIHGFPLTPGDFHSQNIMITDVDNSPRITAIIDWEFSSADFVTSFGQYPFFIVDHPFWPKDHPLRERNVRDQETFNELILAAERIRTPVGGPQLSRLISNSYGIYLFQQVMVTDQVMSYTAYPLLFAHVFGDYDNFTGEYCGALMDHGILKKDEERFDKERNAWLEARGILGDDEVGHDLKIGDFKDLVSKHLDRFKDGGNVREWLASVN</sequence>
<dbReference type="SUPFAM" id="SSF56112">
    <property type="entry name" value="Protein kinase-like (PK-like)"/>
    <property type="match status" value="1"/>
</dbReference>
<dbReference type="PANTHER" id="PTHR21310:SF15">
    <property type="entry name" value="AMINOGLYCOSIDE PHOSPHOTRANSFERASE DOMAIN-CONTAINING PROTEIN"/>
    <property type="match status" value="1"/>
</dbReference>
<dbReference type="HOGENOM" id="CLU_570076_0_0_1"/>
<dbReference type="InterPro" id="IPR011009">
    <property type="entry name" value="Kinase-like_dom_sf"/>
</dbReference>
<organism evidence="1 2">
    <name type="scientific">Hebeloma cylindrosporum</name>
    <dbReference type="NCBI Taxonomy" id="76867"/>
    <lineage>
        <taxon>Eukaryota</taxon>
        <taxon>Fungi</taxon>
        <taxon>Dikarya</taxon>
        <taxon>Basidiomycota</taxon>
        <taxon>Agaricomycotina</taxon>
        <taxon>Agaricomycetes</taxon>
        <taxon>Agaricomycetidae</taxon>
        <taxon>Agaricales</taxon>
        <taxon>Agaricineae</taxon>
        <taxon>Hymenogastraceae</taxon>
        <taxon>Hebeloma</taxon>
    </lineage>
</organism>
<evidence type="ECO:0000313" key="2">
    <source>
        <dbReference type="Proteomes" id="UP000053424"/>
    </source>
</evidence>
<reference evidence="1 2" key="1">
    <citation type="submission" date="2014-04" db="EMBL/GenBank/DDBJ databases">
        <authorList>
            <consortium name="DOE Joint Genome Institute"/>
            <person name="Kuo A."/>
            <person name="Gay G."/>
            <person name="Dore J."/>
            <person name="Kohler A."/>
            <person name="Nagy L.G."/>
            <person name="Floudas D."/>
            <person name="Copeland A."/>
            <person name="Barry K.W."/>
            <person name="Cichocki N."/>
            <person name="Veneault-Fourrey C."/>
            <person name="LaButti K."/>
            <person name="Lindquist E.A."/>
            <person name="Lipzen A."/>
            <person name="Lundell T."/>
            <person name="Morin E."/>
            <person name="Murat C."/>
            <person name="Sun H."/>
            <person name="Tunlid A."/>
            <person name="Henrissat B."/>
            <person name="Grigoriev I.V."/>
            <person name="Hibbett D.S."/>
            <person name="Martin F."/>
            <person name="Nordberg H.P."/>
            <person name="Cantor M.N."/>
            <person name="Hua S.X."/>
        </authorList>
    </citation>
    <scope>NUCLEOTIDE SEQUENCE [LARGE SCALE GENOMIC DNA]</scope>
    <source>
        <strain evidence="2">h7</strain>
    </source>
</reference>
<dbReference type="OrthoDB" id="2906425at2759"/>
<gene>
    <name evidence="1" type="ORF">M413DRAFT_443501</name>
</gene>
<keyword evidence="2" id="KW-1185">Reference proteome</keyword>
<dbReference type="AlphaFoldDB" id="A0A0C3C3X1"/>
<protein>
    <recommendedName>
        <fullName evidence="3">Aminoglycoside phosphotransferase domain-containing protein</fullName>
    </recommendedName>
</protein>
<dbReference type="PANTHER" id="PTHR21310">
    <property type="entry name" value="AMINOGLYCOSIDE PHOSPHOTRANSFERASE-RELATED-RELATED"/>
    <property type="match status" value="1"/>
</dbReference>
<name>A0A0C3C3X1_HEBCY</name>
<proteinExistence type="predicted"/>
<dbReference type="EMBL" id="KN831775">
    <property type="protein sequence ID" value="KIM43575.1"/>
    <property type="molecule type" value="Genomic_DNA"/>
</dbReference>
<reference evidence="2" key="2">
    <citation type="submission" date="2015-01" db="EMBL/GenBank/DDBJ databases">
        <title>Evolutionary Origins and Diversification of the Mycorrhizal Mutualists.</title>
        <authorList>
            <consortium name="DOE Joint Genome Institute"/>
            <consortium name="Mycorrhizal Genomics Consortium"/>
            <person name="Kohler A."/>
            <person name="Kuo A."/>
            <person name="Nagy L.G."/>
            <person name="Floudas D."/>
            <person name="Copeland A."/>
            <person name="Barry K.W."/>
            <person name="Cichocki N."/>
            <person name="Veneault-Fourrey C."/>
            <person name="LaButti K."/>
            <person name="Lindquist E.A."/>
            <person name="Lipzen A."/>
            <person name="Lundell T."/>
            <person name="Morin E."/>
            <person name="Murat C."/>
            <person name="Riley R."/>
            <person name="Ohm R."/>
            <person name="Sun H."/>
            <person name="Tunlid A."/>
            <person name="Henrissat B."/>
            <person name="Grigoriev I.V."/>
            <person name="Hibbett D.S."/>
            <person name="Martin F."/>
        </authorList>
    </citation>
    <scope>NUCLEOTIDE SEQUENCE [LARGE SCALE GENOMIC DNA]</scope>
    <source>
        <strain evidence="2">h7</strain>
    </source>
</reference>
<evidence type="ECO:0000313" key="1">
    <source>
        <dbReference type="EMBL" id="KIM43575.1"/>
    </source>
</evidence>
<evidence type="ECO:0008006" key="3">
    <source>
        <dbReference type="Google" id="ProtNLM"/>
    </source>
</evidence>
<dbReference type="STRING" id="686832.A0A0C3C3X1"/>
<dbReference type="Proteomes" id="UP000053424">
    <property type="component" value="Unassembled WGS sequence"/>
</dbReference>
<dbReference type="Gene3D" id="3.30.200.20">
    <property type="entry name" value="Phosphorylase Kinase, domain 1"/>
    <property type="match status" value="1"/>
</dbReference>